<dbReference type="eggNOG" id="ENOG5032RP0">
    <property type="taxonomic scope" value="Bacteria"/>
</dbReference>
<dbReference type="Pfam" id="PF08888">
    <property type="entry name" value="HopJ"/>
    <property type="match status" value="1"/>
</dbReference>
<dbReference type="Gene3D" id="3.20.160.10">
    <property type="entry name" value="vpa0580 domain like"/>
    <property type="match status" value="1"/>
</dbReference>
<dbReference type="RefSeq" id="WP_013796571.1">
    <property type="nucleotide sequence ID" value="NC_015559.1"/>
</dbReference>
<proteinExistence type="predicted"/>
<keyword evidence="2" id="KW-1185">Reference proteome</keyword>
<dbReference type="KEGG" id="mpc:Mar181_2058"/>
<name>F6CT38_MARPP</name>
<sequence length="115" mass="12797">MLSTQTLIELVKSSPEQVAFKDVIAVIDHEYEFTPTAFTNGNQSNATNENNGSCKIFAFASLNQLSEAETLALFGDFYRIDVLQNPQGNDHQNIRQFILKGWKGIVFSTPALAQK</sequence>
<reference evidence="1 2" key="1">
    <citation type="journal article" date="2012" name="Stand. Genomic Sci.">
        <title>Complete genome sequence of Marinomonas posidonica type strain (IVIA-Po-181(T)).</title>
        <authorList>
            <person name="Lucas-Elio P."/>
            <person name="Goodwin L."/>
            <person name="Woyke T."/>
            <person name="Pitluck S."/>
            <person name="Nolan M."/>
            <person name="Kyrpides N.C."/>
            <person name="Detter J.C."/>
            <person name="Copeland A."/>
            <person name="Lu M."/>
            <person name="Bruce D."/>
            <person name="Detter C."/>
            <person name="Tapia R."/>
            <person name="Han S."/>
            <person name="Land M.L."/>
            <person name="Ivanova N."/>
            <person name="Mikhailova N."/>
            <person name="Johnston A.W."/>
            <person name="Sanchez-Amat A."/>
        </authorList>
    </citation>
    <scope>NUCLEOTIDE SEQUENCE [LARGE SCALE GENOMIC DNA]</scope>
    <source>
        <strain evidence="2">CECT 7376 / NCIMB 14433 / IVIA-Po-181</strain>
    </source>
</reference>
<dbReference type="OrthoDB" id="9790826at2"/>
<gene>
    <name evidence="1" type="ordered locus">Mar181_2058</name>
</gene>
<dbReference type="Proteomes" id="UP000009230">
    <property type="component" value="Chromosome"/>
</dbReference>
<evidence type="ECO:0000313" key="1">
    <source>
        <dbReference type="EMBL" id="AEF55096.1"/>
    </source>
</evidence>
<dbReference type="InterPro" id="IPR038604">
    <property type="entry name" value="HopJ_sf"/>
</dbReference>
<dbReference type="STRING" id="491952.Mar181_2058"/>
<protein>
    <submittedName>
        <fullName evidence="1">HopJ type III effector protein</fullName>
    </submittedName>
</protein>
<organism evidence="1 2">
    <name type="scientific">Marinomonas posidonica (strain CECT 7376 / NCIMB 14433 / IVIA-Po-181)</name>
    <dbReference type="NCBI Taxonomy" id="491952"/>
    <lineage>
        <taxon>Bacteria</taxon>
        <taxon>Pseudomonadati</taxon>
        <taxon>Pseudomonadota</taxon>
        <taxon>Gammaproteobacteria</taxon>
        <taxon>Oceanospirillales</taxon>
        <taxon>Oceanospirillaceae</taxon>
        <taxon>Marinomonas</taxon>
    </lineage>
</organism>
<accession>F6CT38</accession>
<dbReference type="EMBL" id="CP002771">
    <property type="protein sequence ID" value="AEF55096.1"/>
    <property type="molecule type" value="Genomic_DNA"/>
</dbReference>
<dbReference type="AlphaFoldDB" id="F6CT38"/>
<dbReference type="InterPro" id="IPR014984">
    <property type="entry name" value="HopJ"/>
</dbReference>
<evidence type="ECO:0000313" key="2">
    <source>
        <dbReference type="Proteomes" id="UP000009230"/>
    </source>
</evidence>
<dbReference type="HOGENOM" id="CLU_121622_1_1_6"/>